<dbReference type="Proteomes" id="UP000199572">
    <property type="component" value="Unassembled WGS sequence"/>
</dbReference>
<sequence>MDWLFRTSSIIIIGGTFAITYVLIFLYQRRMKEVTLLELGSVFFSSSSIVGGLKLIFTTFKLLNENQIESDKLYIIYGGFCVIYISASSLYKKIKQPNILS</sequence>
<accession>A0A1H9MRX3</accession>
<reference evidence="2 3" key="1">
    <citation type="submission" date="2016-10" db="EMBL/GenBank/DDBJ databases">
        <authorList>
            <person name="de Groot N.N."/>
        </authorList>
    </citation>
    <scope>NUCLEOTIDE SEQUENCE [LARGE SCALE GENOMIC DNA]</scope>
    <source>
        <strain evidence="2 3">DSM 18610</strain>
    </source>
</reference>
<keyword evidence="1" id="KW-1133">Transmembrane helix</keyword>
<evidence type="ECO:0000313" key="3">
    <source>
        <dbReference type="Proteomes" id="UP000199572"/>
    </source>
</evidence>
<feature type="transmembrane region" description="Helical" evidence="1">
    <location>
        <begin position="6"/>
        <end position="27"/>
    </location>
</feature>
<dbReference type="AlphaFoldDB" id="A0A1H9MRX3"/>
<feature type="transmembrane region" description="Helical" evidence="1">
    <location>
        <begin position="34"/>
        <end position="53"/>
    </location>
</feature>
<gene>
    <name evidence="2" type="ORF">SAMN04488023_106118</name>
</gene>
<keyword evidence="1" id="KW-0472">Membrane</keyword>
<keyword evidence="3" id="KW-1185">Reference proteome</keyword>
<evidence type="ECO:0000256" key="1">
    <source>
        <dbReference type="SAM" id="Phobius"/>
    </source>
</evidence>
<name>A0A1H9MRX3_9SPHI</name>
<keyword evidence="1" id="KW-0812">Transmembrane</keyword>
<evidence type="ECO:0000313" key="2">
    <source>
        <dbReference type="EMBL" id="SER26470.1"/>
    </source>
</evidence>
<proteinExistence type="predicted"/>
<protein>
    <submittedName>
        <fullName evidence="2">Uncharacterized protein</fullName>
    </submittedName>
</protein>
<organism evidence="2 3">
    <name type="scientific">Pedobacter rhizosphaerae</name>
    <dbReference type="NCBI Taxonomy" id="390241"/>
    <lineage>
        <taxon>Bacteria</taxon>
        <taxon>Pseudomonadati</taxon>
        <taxon>Bacteroidota</taxon>
        <taxon>Sphingobacteriia</taxon>
        <taxon>Sphingobacteriales</taxon>
        <taxon>Sphingobacteriaceae</taxon>
        <taxon>Pedobacter</taxon>
    </lineage>
</organism>
<dbReference type="EMBL" id="FOGG01000006">
    <property type="protein sequence ID" value="SER26470.1"/>
    <property type="molecule type" value="Genomic_DNA"/>
</dbReference>
<feature type="transmembrane region" description="Helical" evidence="1">
    <location>
        <begin position="73"/>
        <end position="91"/>
    </location>
</feature>